<name>A0A538TW84_UNCEI</name>
<dbReference type="AlphaFoldDB" id="A0A538TW84"/>
<gene>
    <name evidence="1" type="ORF">E6K80_14820</name>
</gene>
<evidence type="ECO:0000313" key="2">
    <source>
        <dbReference type="Proteomes" id="UP000319836"/>
    </source>
</evidence>
<comment type="caution">
    <text evidence="1">The sequence shown here is derived from an EMBL/GenBank/DDBJ whole genome shotgun (WGS) entry which is preliminary data.</text>
</comment>
<organism evidence="1 2">
    <name type="scientific">Eiseniibacteriota bacterium</name>
    <dbReference type="NCBI Taxonomy" id="2212470"/>
    <lineage>
        <taxon>Bacteria</taxon>
        <taxon>Candidatus Eiseniibacteriota</taxon>
    </lineage>
</organism>
<evidence type="ECO:0000313" key="1">
    <source>
        <dbReference type="EMBL" id="TMQ67886.1"/>
    </source>
</evidence>
<dbReference type="Proteomes" id="UP000319836">
    <property type="component" value="Unassembled WGS sequence"/>
</dbReference>
<protein>
    <recommendedName>
        <fullName evidence="3">Sensor histidine kinase</fullName>
    </recommendedName>
</protein>
<sequence length="61" mass="6636">MEDASPPKQGEGVGLENVRRRLDAVSAREARLDTSRENGVFRVTLTLPARMAPGPPTETCE</sequence>
<dbReference type="EMBL" id="VBPA01000428">
    <property type="protein sequence ID" value="TMQ67886.1"/>
    <property type="molecule type" value="Genomic_DNA"/>
</dbReference>
<accession>A0A538TW84</accession>
<reference evidence="1 2" key="1">
    <citation type="journal article" date="2019" name="Nat. Microbiol.">
        <title>Mediterranean grassland soil C-N compound turnover is dependent on rainfall and depth, and is mediated by genomically divergent microorganisms.</title>
        <authorList>
            <person name="Diamond S."/>
            <person name="Andeer P.F."/>
            <person name="Li Z."/>
            <person name="Crits-Christoph A."/>
            <person name="Burstein D."/>
            <person name="Anantharaman K."/>
            <person name="Lane K.R."/>
            <person name="Thomas B.C."/>
            <person name="Pan C."/>
            <person name="Northen T.R."/>
            <person name="Banfield J.F."/>
        </authorList>
    </citation>
    <scope>NUCLEOTIDE SEQUENCE [LARGE SCALE GENOMIC DNA]</scope>
    <source>
        <strain evidence="1">WS_10</strain>
    </source>
</reference>
<proteinExistence type="predicted"/>
<evidence type="ECO:0008006" key="3">
    <source>
        <dbReference type="Google" id="ProtNLM"/>
    </source>
</evidence>